<dbReference type="InterPro" id="IPR013766">
    <property type="entry name" value="Thioredoxin_domain"/>
</dbReference>
<protein>
    <submittedName>
        <fullName evidence="6">Redoxin family protein</fullName>
    </submittedName>
</protein>
<dbReference type="PROSITE" id="PS51257">
    <property type="entry name" value="PROKAR_LIPOPROTEIN"/>
    <property type="match status" value="1"/>
</dbReference>
<dbReference type="Pfam" id="PF08534">
    <property type="entry name" value="Redoxin"/>
    <property type="match status" value="1"/>
</dbReference>
<evidence type="ECO:0000256" key="1">
    <source>
        <dbReference type="ARBA" id="ARBA00004196"/>
    </source>
</evidence>
<evidence type="ECO:0000256" key="4">
    <source>
        <dbReference type="ARBA" id="ARBA00023284"/>
    </source>
</evidence>
<comment type="subcellular location">
    <subcellularLocation>
        <location evidence="1">Cell envelope</location>
    </subcellularLocation>
</comment>
<dbReference type="PROSITE" id="PS51352">
    <property type="entry name" value="THIOREDOXIN_2"/>
    <property type="match status" value="1"/>
</dbReference>
<evidence type="ECO:0000313" key="6">
    <source>
        <dbReference type="EMBL" id="CEN32682.1"/>
    </source>
</evidence>
<dbReference type="InterPro" id="IPR036249">
    <property type="entry name" value="Thioredoxin-like_sf"/>
</dbReference>
<dbReference type="STRING" id="28189.CCYN74_420019"/>
<keyword evidence="2" id="KW-0201">Cytochrome c-type biogenesis</keyword>
<dbReference type="InterPro" id="IPR050553">
    <property type="entry name" value="Thioredoxin_ResA/DsbE_sf"/>
</dbReference>
<dbReference type="PANTHER" id="PTHR42852:SF6">
    <property type="entry name" value="THIOL:DISULFIDE INTERCHANGE PROTEIN DSBE"/>
    <property type="match status" value="1"/>
</dbReference>
<dbReference type="CDD" id="cd02966">
    <property type="entry name" value="TlpA_like_family"/>
    <property type="match status" value="1"/>
</dbReference>
<evidence type="ECO:0000259" key="5">
    <source>
        <dbReference type="PROSITE" id="PS51352"/>
    </source>
</evidence>
<name>A0A0B7H469_9FLAO</name>
<organism evidence="6 7">
    <name type="scientific">Capnocytophaga cynodegmi</name>
    <dbReference type="NCBI Taxonomy" id="28189"/>
    <lineage>
        <taxon>Bacteria</taxon>
        <taxon>Pseudomonadati</taxon>
        <taxon>Bacteroidota</taxon>
        <taxon>Flavobacteriia</taxon>
        <taxon>Flavobacteriales</taxon>
        <taxon>Flavobacteriaceae</taxon>
        <taxon>Capnocytophaga</taxon>
    </lineage>
</organism>
<evidence type="ECO:0000256" key="2">
    <source>
        <dbReference type="ARBA" id="ARBA00022748"/>
    </source>
</evidence>
<dbReference type="PANTHER" id="PTHR42852">
    <property type="entry name" value="THIOL:DISULFIDE INTERCHANGE PROTEIN DSBE"/>
    <property type="match status" value="1"/>
</dbReference>
<dbReference type="AlphaFoldDB" id="A0A0B7H469"/>
<accession>A0A0B7H469</accession>
<keyword evidence="4" id="KW-0676">Redox-active center</keyword>
<feature type="domain" description="Thioredoxin" evidence="5">
    <location>
        <begin position="306"/>
        <end position="446"/>
    </location>
</feature>
<proteinExistence type="predicted"/>
<dbReference type="GO" id="GO:0030313">
    <property type="term" value="C:cell envelope"/>
    <property type="evidence" value="ECO:0007669"/>
    <property type="project" value="UniProtKB-SubCell"/>
</dbReference>
<keyword evidence="3" id="KW-1015">Disulfide bond</keyword>
<gene>
    <name evidence="6" type="ORF">CCYN2B_120019</name>
</gene>
<dbReference type="GO" id="GO:0016491">
    <property type="term" value="F:oxidoreductase activity"/>
    <property type="evidence" value="ECO:0007669"/>
    <property type="project" value="InterPro"/>
</dbReference>
<dbReference type="GO" id="GO:0017004">
    <property type="term" value="P:cytochrome complex assembly"/>
    <property type="evidence" value="ECO:0007669"/>
    <property type="project" value="UniProtKB-KW"/>
</dbReference>
<dbReference type="InterPro" id="IPR013740">
    <property type="entry name" value="Redoxin"/>
</dbReference>
<dbReference type="RefSeq" id="WP_041990112.1">
    <property type="nucleotide sequence ID" value="NZ_CDOD01000004.1"/>
</dbReference>
<reference evidence="7" key="1">
    <citation type="submission" date="2015-01" db="EMBL/GenBank/DDBJ databases">
        <authorList>
            <person name="MANFREDI Pablo"/>
        </authorList>
    </citation>
    <scope>NUCLEOTIDE SEQUENCE [LARGE SCALE GENOMIC DNA]</scope>
    <source>
        <strain evidence="7">Ccyn2B</strain>
    </source>
</reference>
<dbReference type="Gene3D" id="3.40.30.10">
    <property type="entry name" value="Glutaredoxin"/>
    <property type="match status" value="1"/>
</dbReference>
<dbReference type="EMBL" id="CDOD01000004">
    <property type="protein sequence ID" value="CEN32682.1"/>
    <property type="molecule type" value="Genomic_DNA"/>
</dbReference>
<dbReference type="Proteomes" id="UP000038055">
    <property type="component" value="Unassembled WGS sequence"/>
</dbReference>
<keyword evidence="7" id="KW-1185">Reference proteome</keyword>
<sequence length="446" mass="50254">MKKLFILSLAAISFVACEKKESNIIISGKIKNHNGGNFHLMGGSIEKDLKVNPDGSFTDTLSKSNYYTIFNDAGFYVPLYLEQGDRLNIEVDLSQMPANVKLSGKDTIASVYLREKAKLDEEIQTEFSKLFSKNTEEFKPSLAEVKEKYSSLLNNQKGLSNNFVSTEKKSIEYFDLHLKSVYSRIHENLTGNKVTNPAEFEQEVARVDYDNAEDFELYSVYSRLLTDNFYSKLGLENPNWSNMVDYVRGLKSENIKSHLSELLSQGLSAGNSPELNEKILNVIKDFAKKEDLVKDAEARISLFQNIAPGKTSPSFSFENFAGGKTSLEALKGKVVYIDVWATWCVPCLNEIPALQELEKEYHGKDVAFVSISIDQNKQKWIDYQTSQKLSGIQLYAESEAERAFSDAYGIKSIPRFILIDKNGNIINADAPRPSNPSIKELINKNL</sequence>
<dbReference type="SUPFAM" id="SSF52833">
    <property type="entry name" value="Thioredoxin-like"/>
    <property type="match status" value="1"/>
</dbReference>
<evidence type="ECO:0000313" key="7">
    <source>
        <dbReference type="Proteomes" id="UP000038055"/>
    </source>
</evidence>
<dbReference type="eggNOG" id="COG0526">
    <property type="taxonomic scope" value="Bacteria"/>
</dbReference>
<evidence type="ECO:0000256" key="3">
    <source>
        <dbReference type="ARBA" id="ARBA00023157"/>
    </source>
</evidence>